<dbReference type="GO" id="GO:0045727">
    <property type="term" value="P:positive regulation of translation"/>
    <property type="evidence" value="ECO:0007669"/>
    <property type="project" value="TreeGrafter"/>
</dbReference>
<evidence type="ECO:0000256" key="2">
    <source>
        <dbReference type="ARBA" id="ARBA00023242"/>
    </source>
</evidence>
<dbReference type="InterPro" id="IPR012677">
    <property type="entry name" value="Nucleotide-bd_a/b_plait_sf"/>
</dbReference>
<dbReference type="Proteomes" id="UP001140074">
    <property type="component" value="Unassembled WGS sequence"/>
</dbReference>
<feature type="region of interest" description="Disordered" evidence="3">
    <location>
        <begin position="268"/>
        <end position="357"/>
    </location>
</feature>
<feature type="region of interest" description="Disordered" evidence="3">
    <location>
        <begin position="633"/>
        <end position="687"/>
    </location>
</feature>
<feature type="compositionally biased region" description="Pro residues" evidence="3">
    <location>
        <begin position="66"/>
        <end position="80"/>
    </location>
</feature>
<feature type="compositionally biased region" description="Low complexity" evidence="3">
    <location>
        <begin position="136"/>
        <end position="145"/>
    </location>
</feature>
<evidence type="ECO:0000259" key="4">
    <source>
        <dbReference type="Pfam" id="PF03467"/>
    </source>
</evidence>
<keyword evidence="6" id="KW-1185">Reference proteome</keyword>
<dbReference type="AlphaFoldDB" id="A0A9W8IP50"/>
<accession>A0A9W8IP50</accession>
<feature type="compositionally biased region" description="Basic and acidic residues" evidence="3">
    <location>
        <begin position="192"/>
        <end position="201"/>
    </location>
</feature>
<reference evidence="5" key="1">
    <citation type="submission" date="2022-07" db="EMBL/GenBank/DDBJ databases">
        <title>Phylogenomic reconstructions and comparative analyses of Kickxellomycotina fungi.</title>
        <authorList>
            <person name="Reynolds N.K."/>
            <person name="Stajich J.E."/>
            <person name="Barry K."/>
            <person name="Grigoriev I.V."/>
            <person name="Crous P."/>
            <person name="Smith M.E."/>
        </authorList>
    </citation>
    <scope>NUCLEOTIDE SEQUENCE</scope>
    <source>
        <strain evidence="5">RSA 476</strain>
    </source>
</reference>
<keyword evidence="2" id="KW-0539">Nucleus</keyword>
<dbReference type="Pfam" id="PF03467">
    <property type="entry name" value="Smg4_UPF3"/>
    <property type="match status" value="1"/>
</dbReference>
<evidence type="ECO:0000313" key="6">
    <source>
        <dbReference type="Proteomes" id="UP001140074"/>
    </source>
</evidence>
<feature type="domain" description="UPF3" evidence="4">
    <location>
        <begin position="479"/>
        <end position="637"/>
    </location>
</feature>
<feature type="compositionally biased region" description="Polar residues" evidence="3">
    <location>
        <begin position="317"/>
        <end position="336"/>
    </location>
</feature>
<dbReference type="InterPro" id="IPR039722">
    <property type="entry name" value="Upf3"/>
</dbReference>
<proteinExistence type="predicted"/>
<comment type="caution">
    <text evidence="5">The sequence shown here is derived from an EMBL/GenBank/DDBJ whole genome shotgun (WGS) entry which is preliminary data.</text>
</comment>
<gene>
    <name evidence="5" type="ORF">GGH94_000164</name>
</gene>
<feature type="region of interest" description="Disordered" evidence="3">
    <location>
        <begin position="180"/>
        <end position="255"/>
    </location>
</feature>
<sequence length="687" mass="71518">MDAKDQPTGLGTVAEGSERKPGSNASRGRGGGRRGGANSTRPPADPNRTIGGDEGAPRSSRRKPARPPPPTPPLQTPLSPPVSRGNSSMDLGPAGRSPPLQRPPPPHPRGGGRPPRPITPKSRPVNSPAPGGAPLVAGSVGSNPVAGGGGGPRPYRPRPPRPVRPIHNVAAAGKVPAISDTTTFHPVNNSAEHARPVKPIKESLPPHVAQPRPKPRPDLAAGAANARVRPKHKPAGKSAVAVVAGPSDTTTTGAPSFATSVLVATEDLSAPAIMPRLPHKTPNKPKPGPRESPKKKGAANYAQGKGVSPLAKAENGTLDTPTRNNSMVAEANDSTGPASQSQQILQQLPPPPKPVERKPVTKVTIRWLPVDLPEHVFWKSVEPALPWFDPQHVGAVVQKERLVLRGLKSDLEAITADVEATANTEPEATPDQGSVPKDEAETECDPQAPLAAADDMPSLSLGATTTVMVDVYESGNLSRLDSEPYWRAFVPGKQHQSRAKPADPSRAYILFATPAEVDHFYRHYHGHVFSKNGTVSRAAVELAAFQHVPWSVGISAGDMLSGTIDEDPDFIAFLAMDPNAIADATAGDGVAAAGTKPLSHVSYAAAASSSTNGGSEGDAKGAKETTTPLINYLRELKSKASGARSANRSAAHGKPAATATSSPAKTPTSAPSRSGDVTPKKPRRRNR</sequence>
<dbReference type="GO" id="GO:0005737">
    <property type="term" value="C:cytoplasm"/>
    <property type="evidence" value="ECO:0007669"/>
    <property type="project" value="TreeGrafter"/>
</dbReference>
<dbReference type="CDD" id="cd12455">
    <property type="entry name" value="RRM_like_Smg4_UPF3"/>
    <property type="match status" value="1"/>
</dbReference>
<evidence type="ECO:0000313" key="5">
    <source>
        <dbReference type="EMBL" id="KAJ2868324.1"/>
    </source>
</evidence>
<feature type="compositionally biased region" description="Low complexity" evidence="3">
    <location>
        <begin position="337"/>
        <end position="347"/>
    </location>
</feature>
<comment type="subcellular location">
    <subcellularLocation>
        <location evidence="1">Nucleus</location>
    </subcellularLocation>
</comment>
<dbReference type="InterPro" id="IPR005120">
    <property type="entry name" value="UPF3_dom"/>
</dbReference>
<feature type="region of interest" description="Disordered" evidence="3">
    <location>
        <begin position="1"/>
        <end position="167"/>
    </location>
</feature>
<feature type="compositionally biased region" description="Low complexity" evidence="3">
    <location>
        <begin position="639"/>
        <end position="672"/>
    </location>
</feature>
<dbReference type="PANTHER" id="PTHR13112:SF0">
    <property type="entry name" value="FI21285P1"/>
    <property type="match status" value="1"/>
</dbReference>
<evidence type="ECO:0000256" key="1">
    <source>
        <dbReference type="ARBA" id="ARBA00004123"/>
    </source>
</evidence>
<organism evidence="5 6">
    <name type="scientific">Coemansia aciculifera</name>
    <dbReference type="NCBI Taxonomy" id="417176"/>
    <lineage>
        <taxon>Eukaryota</taxon>
        <taxon>Fungi</taxon>
        <taxon>Fungi incertae sedis</taxon>
        <taxon>Zoopagomycota</taxon>
        <taxon>Kickxellomycotina</taxon>
        <taxon>Kickxellomycetes</taxon>
        <taxon>Kickxellales</taxon>
        <taxon>Kickxellaceae</taxon>
        <taxon>Coemansia</taxon>
    </lineage>
</organism>
<name>A0A9W8IP50_9FUNG</name>
<feature type="region of interest" description="Disordered" evidence="3">
    <location>
        <begin position="418"/>
        <end position="456"/>
    </location>
</feature>
<dbReference type="GO" id="GO:0003729">
    <property type="term" value="F:mRNA binding"/>
    <property type="evidence" value="ECO:0007669"/>
    <property type="project" value="TreeGrafter"/>
</dbReference>
<dbReference type="PANTHER" id="PTHR13112">
    <property type="entry name" value="UPF3 REGULATOR OF NONSENSE TRANSCRIPTS-LIKE PROTEIN"/>
    <property type="match status" value="1"/>
</dbReference>
<dbReference type="GO" id="GO:0000184">
    <property type="term" value="P:nuclear-transcribed mRNA catabolic process, nonsense-mediated decay"/>
    <property type="evidence" value="ECO:0007669"/>
    <property type="project" value="InterPro"/>
</dbReference>
<evidence type="ECO:0000256" key="3">
    <source>
        <dbReference type="SAM" id="MobiDB-lite"/>
    </source>
</evidence>
<feature type="compositionally biased region" description="Pro residues" evidence="3">
    <location>
        <begin position="100"/>
        <end position="118"/>
    </location>
</feature>
<feature type="compositionally biased region" description="Polar residues" evidence="3">
    <location>
        <begin position="180"/>
        <end position="191"/>
    </location>
</feature>
<dbReference type="Gene3D" id="3.30.70.330">
    <property type="match status" value="1"/>
</dbReference>
<dbReference type="EMBL" id="JANBUY010000004">
    <property type="protein sequence ID" value="KAJ2868324.1"/>
    <property type="molecule type" value="Genomic_DNA"/>
</dbReference>
<protein>
    <recommendedName>
        <fullName evidence="4">UPF3 domain-containing protein</fullName>
    </recommendedName>
</protein>
<dbReference type="GO" id="GO:0005730">
    <property type="term" value="C:nucleolus"/>
    <property type="evidence" value="ECO:0007669"/>
    <property type="project" value="TreeGrafter"/>
</dbReference>